<protein>
    <submittedName>
        <fullName evidence="3">EamA family transporter</fullName>
    </submittedName>
</protein>
<dbReference type="EMBL" id="QRHL01000002">
    <property type="protein sequence ID" value="RHF74387.1"/>
    <property type="molecule type" value="Genomic_DNA"/>
</dbReference>
<evidence type="ECO:0000259" key="2">
    <source>
        <dbReference type="Pfam" id="PF00892"/>
    </source>
</evidence>
<dbReference type="GO" id="GO:0016020">
    <property type="term" value="C:membrane"/>
    <property type="evidence" value="ECO:0007669"/>
    <property type="project" value="InterPro"/>
</dbReference>
<dbReference type="Pfam" id="PF00892">
    <property type="entry name" value="EamA"/>
    <property type="match status" value="1"/>
</dbReference>
<dbReference type="PANTHER" id="PTHR22911:SF137">
    <property type="entry name" value="SOLUTE CARRIER FAMILY 35 MEMBER G2-RELATED"/>
    <property type="match status" value="1"/>
</dbReference>
<dbReference type="InterPro" id="IPR037185">
    <property type="entry name" value="EmrE-like"/>
</dbReference>
<feature type="transmembrane region" description="Helical" evidence="1">
    <location>
        <begin position="30"/>
        <end position="53"/>
    </location>
</feature>
<keyword evidence="1" id="KW-0812">Transmembrane</keyword>
<feature type="domain" description="EamA" evidence="2">
    <location>
        <begin position="2"/>
        <end position="136"/>
    </location>
</feature>
<dbReference type="RefSeq" id="WP_118234035.1">
    <property type="nucleotide sequence ID" value="NZ_CAEUHP010000001.1"/>
</dbReference>
<keyword evidence="1" id="KW-0472">Membrane</keyword>
<proteinExistence type="predicted"/>
<comment type="caution">
    <text evidence="3">The sequence shown here is derived from an EMBL/GenBank/DDBJ whole genome shotgun (WGS) entry which is preliminary data.</text>
</comment>
<name>A0A414Q0U7_FUSMR</name>
<reference evidence="3 4" key="1">
    <citation type="submission" date="2018-08" db="EMBL/GenBank/DDBJ databases">
        <title>A genome reference for cultivated species of the human gut microbiota.</title>
        <authorList>
            <person name="Zou Y."/>
            <person name="Xue W."/>
            <person name="Luo G."/>
        </authorList>
    </citation>
    <scope>NUCLEOTIDE SEQUENCE [LARGE SCALE GENOMIC DNA]</scope>
    <source>
        <strain evidence="3 4">AM25-1</strain>
    </source>
</reference>
<dbReference type="AlphaFoldDB" id="A0A414Q0U7"/>
<dbReference type="Gene3D" id="1.10.3730.20">
    <property type="match status" value="1"/>
</dbReference>
<organism evidence="3 4">
    <name type="scientific">Fusobacterium mortiferum</name>
    <dbReference type="NCBI Taxonomy" id="850"/>
    <lineage>
        <taxon>Bacteria</taxon>
        <taxon>Fusobacteriati</taxon>
        <taxon>Fusobacteriota</taxon>
        <taxon>Fusobacteriia</taxon>
        <taxon>Fusobacteriales</taxon>
        <taxon>Fusobacteriaceae</taxon>
        <taxon>Fusobacterium</taxon>
    </lineage>
</organism>
<evidence type="ECO:0000256" key="1">
    <source>
        <dbReference type="SAM" id="Phobius"/>
    </source>
</evidence>
<dbReference type="PANTHER" id="PTHR22911">
    <property type="entry name" value="ACYL-MALONYL CONDENSING ENZYME-RELATED"/>
    <property type="match status" value="1"/>
</dbReference>
<evidence type="ECO:0000313" key="3">
    <source>
        <dbReference type="EMBL" id="RHF74387.1"/>
    </source>
</evidence>
<dbReference type="FunFam" id="1.10.3730.20:FF:000009">
    <property type="entry name" value="EamA family transporter"/>
    <property type="match status" value="1"/>
</dbReference>
<dbReference type="InterPro" id="IPR000620">
    <property type="entry name" value="EamA_dom"/>
</dbReference>
<dbReference type="SUPFAM" id="SSF103481">
    <property type="entry name" value="Multidrug resistance efflux transporter EmrE"/>
    <property type="match status" value="1"/>
</dbReference>
<gene>
    <name evidence="3" type="ORF">DW663_02680</name>
</gene>
<keyword evidence="1" id="KW-1133">Transmembrane helix</keyword>
<dbReference type="Proteomes" id="UP000284676">
    <property type="component" value="Unassembled WGS sequence"/>
</dbReference>
<accession>A0A414Q0U7</accession>
<evidence type="ECO:0000313" key="4">
    <source>
        <dbReference type="Proteomes" id="UP000284676"/>
    </source>
</evidence>
<sequence length="137" mass="15040">MWFFYAILSAVFAALTSILAKMGMGEISSNLATAIRTTVVLFMAWGMVFVTRTGNQIGSISGREWIFLVLSGLATGASWLCYYKALQIGEVSKVVPVDKFSIVLTIFFAFIFLKEVATMKVILGAIFITIGTFIMIL</sequence>
<feature type="transmembrane region" description="Helical" evidence="1">
    <location>
        <begin position="65"/>
        <end position="85"/>
    </location>
</feature>